<comment type="caution">
    <text evidence="4">The sequence shown here is derived from an EMBL/GenBank/DDBJ whole genome shotgun (WGS) entry which is preliminary data.</text>
</comment>
<gene>
    <name evidence="4" type="ORF">MUB46_00305</name>
</gene>
<sequence>MTAPTTLLALAGANLAPASLSQAALVIVDAQNEYLDGTLALPGIQPALDEIGTLLERTRAAGRPVIHVRHLGQPGGLFDAEGRAGQIVDLLTPLAGETVIGKRLPNSFAGTDLKQTIDALGVKQLVVTGFMTHMCISATVRSAVDQGLFSTVVASTCATRDLPSATGGAPVPAKAVHDATLAALADRFAVVAEKAGDVPD</sequence>
<accession>A0AAW5QQN9</accession>
<organism evidence="4 5">
    <name type="scientific">Microbaculum marinisediminis</name>
    <dbReference type="NCBI Taxonomy" id="2931392"/>
    <lineage>
        <taxon>Bacteria</taxon>
        <taxon>Pseudomonadati</taxon>
        <taxon>Pseudomonadota</taxon>
        <taxon>Alphaproteobacteria</taxon>
        <taxon>Hyphomicrobiales</taxon>
        <taxon>Tepidamorphaceae</taxon>
        <taxon>Microbaculum</taxon>
    </lineage>
</organism>
<dbReference type="PANTHER" id="PTHR43540:SF15">
    <property type="entry name" value="BLR5631 PROTEIN"/>
    <property type="match status" value="1"/>
</dbReference>
<keyword evidence="5" id="KW-1185">Reference proteome</keyword>
<dbReference type="RefSeq" id="WP_261613862.1">
    <property type="nucleotide sequence ID" value="NZ_JALIDZ010000001.1"/>
</dbReference>
<evidence type="ECO:0000256" key="2">
    <source>
        <dbReference type="SAM" id="SignalP"/>
    </source>
</evidence>
<protein>
    <submittedName>
        <fullName evidence="4">Cysteine hydrolase</fullName>
    </submittedName>
</protein>
<dbReference type="Proteomes" id="UP001320898">
    <property type="component" value="Unassembled WGS sequence"/>
</dbReference>
<dbReference type="GO" id="GO:0016787">
    <property type="term" value="F:hydrolase activity"/>
    <property type="evidence" value="ECO:0007669"/>
    <property type="project" value="UniProtKB-KW"/>
</dbReference>
<feature type="signal peptide" evidence="2">
    <location>
        <begin position="1"/>
        <end position="23"/>
    </location>
</feature>
<dbReference type="PANTHER" id="PTHR43540">
    <property type="entry name" value="PEROXYUREIDOACRYLATE/UREIDOACRYLATE AMIDOHYDROLASE-RELATED"/>
    <property type="match status" value="1"/>
</dbReference>
<dbReference type="CDD" id="cd01014">
    <property type="entry name" value="nicotinamidase_related"/>
    <property type="match status" value="1"/>
</dbReference>
<evidence type="ECO:0000256" key="1">
    <source>
        <dbReference type="ARBA" id="ARBA00022801"/>
    </source>
</evidence>
<keyword evidence="2" id="KW-0732">Signal</keyword>
<dbReference type="InterPro" id="IPR000868">
    <property type="entry name" value="Isochorismatase-like_dom"/>
</dbReference>
<name>A0AAW5QQN9_9HYPH</name>
<feature type="chain" id="PRO_5043419941" evidence="2">
    <location>
        <begin position="24"/>
        <end position="200"/>
    </location>
</feature>
<dbReference type="SUPFAM" id="SSF52499">
    <property type="entry name" value="Isochorismatase-like hydrolases"/>
    <property type="match status" value="1"/>
</dbReference>
<reference evidence="4 5" key="1">
    <citation type="submission" date="2022-04" db="EMBL/GenBank/DDBJ databases">
        <authorList>
            <person name="Ye Y.-Q."/>
            <person name="Du Z.-J."/>
        </authorList>
    </citation>
    <scope>NUCLEOTIDE SEQUENCE [LARGE SCALE GENOMIC DNA]</scope>
    <source>
        <strain evidence="4 5">A6E488</strain>
    </source>
</reference>
<keyword evidence="1 4" id="KW-0378">Hydrolase</keyword>
<dbReference type="Pfam" id="PF00857">
    <property type="entry name" value="Isochorismatase"/>
    <property type="match status" value="1"/>
</dbReference>
<dbReference type="AlphaFoldDB" id="A0AAW5QQN9"/>
<dbReference type="EMBL" id="JALIDZ010000001">
    <property type="protein sequence ID" value="MCT8970290.1"/>
    <property type="molecule type" value="Genomic_DNA"/>
</dbReference>
<dbReference type="InterPro" id="IPR036380">
    <property type="entry name" value="Isochorismatase-like_sf"/>
</dbReference>
<dbReference type="InterPro" id="IPR050272">
    <property type="entry name" value="Isochorismatase-like_hydrls"/>
</dbReference>
<evidence type="ECO:0000313" key="4">
    <source>
        <dbReference type="EMBL" id="MCT8970290.1"/>
    </source>
</evidence>
<evidence type="ECO:0000259" key="3">
    <source>
        <dbReference type="Pfam" id="PF00857"/>
    </source>
</evidence>
<feature type="domain" description="Isochorismatase-like" evidence="3">
    <location>
        <begin position="23"/>
        <end position="193"/>
    </location>
</feature>
<dbReference type="Gene3D" id="3.40.50.850">
    <property type="entry name" value="Isochorismatase-like"/>
    <property type="match status" value="1"/>
</dbReference>
<evidence type="ECO:0000313" key="5">
    <source>
        <dbReference type="Proteomes" id="UP001320898"/>
    </source>
</evidence>
<proteinExistence type="predicted"/>